<dbReference type="GO" id="GO:0005783">
    <property type="term" value="C:endoplasmic reticulum"/>
    <property type="evidence" value="ECO:0007669"/>
    <property type="project" value="TreeGrafter"/>
</dbReference>
<dbReference type="Bgee" id="ENSMFAG00000043066">
    <property type="expression patterns" value="Expressed in cerebellum and 5 other cell types or tissues"/>
</dbReference>
<keyword evidence="6" id="KW-0539">Nucleus</keyword>
<keyword evidence="9" id="KW-1185">Reference proteome</keyword>
<dbReference type="InterPro" id="IPR023352">
    <property type="entry name" value="MAPEG-like_dom_sf"/>
</dbReference>
<organism evidence="8 9">
    <name type="scientific">Macaca fascicularis</name>
    <name type="common">Crab-eating macaque</name>
    <name type="synonym">Cynomolgus monkey</name>
    <dbReference type="NCBI Taxonomy" id="9541"/>
    <lineage>
        <taxon>Eukaryota</taxon>
        <taxon>Metazoa</taxon>
        <taxon>Chordata</taxon>
        <taxon>Craniata</taxon>
        <taxon>Vertebrata</taxon>
        <taxon>Euteleostomi</taxon>
        <taxon>Mammalia</taxon>
        <taxon>Eutheria</taxon>
        <taxon>Euarchontoglires</taxon>
        <taxon>Primates</taxon>
        <taxon>Haplorrhini</taxon>
        <taxon>Catarrhini</taxon>
        <taxon>Cercopithecidae</taxon>
        <taxon>Cercopithecinae</taxon>
        <taxon>Macaca</taxon>
    </lineage>
</organism>
<feature type="compositionally biased region" description="Low complexity" evidence="7">
    <location>
        <begin position="205"/>
        <end position="223"/>
    </location>
</feature>
<name>A0A7N9DF07_MACFA</name>
<comment type="subcellular location">
    <subcellularLocation>
        <location evidence="1">Nucleus membrane</location>
        <topology evidence="1">Multi-pass membrane protein</topology>
    </subcellularLocation>
</comment>
<dbReference type="Proteomes" id="UP000233100">
    <property type="component" value="Chromosome 6"/>
</dbReference>
<feature type="region of interest" description="Disordered" evidence="7">
    <location>
        <begin position="134"/>
        <end position="159"/>
    </location>
</feature>
<keyword evidence="3" id="KW-0812">Transmembrane</keyword>
<dbReference type="GO" id="GO:0004602">
    <property type="term" value="F:glutathione peroxidase activity"/>
    <property type="evidence" value="ECO:0007669"/>
    <property type="project" value="TreeGrafter"/>
</dbReference>
<feature type="region of interest" description="Disordered" evidence="7">
    <location>
        <begin position="176"/>
        <end position="244"/>
    </location>
</feature>
<keyword evidence="4" id="KW-1133">Transmembrane helix</keyword>
<evidence type="ECO:0000256" key="4">
    <source>
        <dbReference type="ARBA" id="ARBA00022989"/>
    </source>
</evidence>
<dbReference type="GeneTree" id="ENSGT00940000160738"/>
<protein>
    <submittedName>
        <fullName evidence="8">Uncharacterized protein</fullName>
    </submittedName>
</protein>
<comment type="similarity">
    <text evidence="2">Belongs to the MAPEG family.</text>
</comment>
<reference evidence="8" key="3">
    <citation type="submission" date="2025-09" db="UniProtKB">
        <authorList>
            <consortium name="Ensembl"/>
        </authorList>
    </citation>
    <scope>IDENTIFICATION</scope>
</reference>
<evidence type="ECO:0000256" key="3">
    <source>
        <dbReference type="ARBA" id="ARBA00022692"/>
    </source>
</evidence>
<dbReference type="PANTHER" id="PTHR10250:SF4">
    <property type="entry name" value="LEUKOTRIENE C4 SYNTHASE"/>
    <property type="match status" value="1"/>
</dbReference>
<dbReference type="PANTHER" id="PTHR10250">
    <property type="entry name" value="MICROSOMAL GLUTATHIONE S-TRANSFERASE"/>
    <property type="match status" value="1"/>
</dbReference>
<proteinExistence type="inferred from homology"/>
<evidence type="ECO:0000256" key="1">
    <source>
        <dbReference type="ARBA" id="ARBA00004232"/>
    </source>
</evidence>
<dbReference type="GO" id="GO:0019370">
    <property type="term" value="P:leukotriene biosynthetic process"/>
    <property type="evidence" value="ECO:0007669"/>
    <property type="project" value="TreeGrafter"/>
</dbReference>
<evidence type="ECO:0000256" key="6">
    <source>
        <dbReference type="ARBA" id="ARBA00023242"/>
    </source>
</evidence>
<accession>A0A7N9DF07</accession>
<dbReference type="InterPro" id="IPR018295">
    <property type="entry name" value="FLAP/GST2/LTC4S_CS"/>
</dbReference>
<evidence type="ECO:0000313" key="8">
    <source>
        <dbReference type="Ensembl" id="ENSMFAP00000063681.1"/>
    </source>
</evidence>
<evidence type="ECO:0000256" key="7">
    <source>
        <dbReference type="SAM" id="MobiDB-lite"/>
    </source>
</evidence>
<dbReference type="Ensembl" id="ENSMFAT00000097845.1">
    <property type="protein sequence ID" value="ENSMFAP00000063681.1"/>
    <property type="gene ID" value="ENSMFAG00000043066.2"/>
</dbReference>
<reference evidence="8" key="2">
    <citation type="submission" date="2025-08" db="UniProtKB">
        <authorList>
            <consortium name="Ensembl"/>
        </authorList>
    </citation>
    <scope>IDENTIFICATION</scope>
</reference>
<dbReference type="SUPFAM" id="SSF161084">
    <property type="entry name" value="MAPEG domain-like"/>
    <property type="match status" value="1"/>
</dbReference>
<dbReference type="AlphaFoldDB" id="A0A7N9DF07"/>
<dbReference type="InterPro" id="IPR050997">
    <property type="entry name" value="MAPEG"/>
</dbReference>
<evidence type="ECO:0000313" key="9">
    <source>
        <dbReference type="Proteomes" id="UP000233100"/>
    </source>
</evidence>
<dbReference type="PROSITE" id="PS01297">
    <property type="entry name" value="FLAP_GST2_LTC4S"/>
    <property type="match status" value="1"/>
</dbReference>
<keyword evidence="5" id="KW-0472">Membrane</keyword>
<evidence type="ECO:0000256" key="2">
    <source>
        <dbReference type="ARBA" id="ARBA00010459"/>
    </source>
</evidence>
<dbReference type="GO" id="GO:0008047">
    <property type="term" value="F:enzyme activator activity"/>
    <property type="evidence" value="ECO:0007669"/>
    <property type="project" value="InterPro"/>
</dbReference>
<dbReference type="InterPro" id="IPR001129">
    <property type="entry name" value="Membr-assoc_MAPEG"/>
</dbReference>
<evidence type="ECO:0000256" key="5">
    <source>
        <dbReference type="ARBA" id="ARBA00023136"/>
    </source>
</evidence>
<sequence length="244" mass="25442">MSGTQGRPGMGQKGGLLTQERAGNCSALGKRGHGQVKDPSHSHLRGFGCPDLTPAPSPPPAYFSLQVISARRAFRVSPPLTTGPPEFERVYRAQVNCSEYFPLFLATLWVAGIFFHEGRGVGLGRTRWTPWRPRSTLTRSARTSRRGGGAVRPGLPVRAPPLLPGLRPLRAAQVRAGRAAGRGRGKVAGGRGPGSGTQAGGGRRAGAQRLWEFGGRALAAAGGSPRGAGAGAGKKRGLLAPPPR</sequence>
<feature type="compositionally biased region" description="Gly residues" evidence="7">
    <location>
        <begin position="180"/>
        <end position="204"/>
    </location>
</feature>
<reference evidence="8 9" key="1">
    <citation type="submission" date="2013-03" db="EMBL/GenBank/DDBJ databases">
        <authorList>
            <person name="Warren W."/>
            <person name="Wilson R.K."/>
        </authorList>
    </citation>
    <scope>NUCLEOTIDE SEQUENCE</scope>
</reference>
<dbReference type="GO" id="GO:0004464">
    <property type="term" value="F:leukotriene-C4 synthase activity"/>
    <property type="evidence" value="ECO:0007669"/>
    <property type="project" value="TreeGrafter"/>
</dbReference>
<dbReference type="Gene3D" id="1.20.120.550">
    <property type="entry name" value="Membrane associated eicosanoid/glutathione metabolism-like domain"/>
    <property type="match status" value="1"/>
</dbReference>
<dbReference type="GO" id="GO:0004364">
    <property type="term" value="F:glutathione transferase activity"/>
    <property type="evidence" value="ECO:0007669"/>
    <property type="project" value="TreeGrafter"/>
</dbReference>
<dbReference type="GO" id="GO:0031965">
    <property type="term" value="C:nuclear membrane"/>
    <property type="evidence" value="ECO:0007669"/>
    <property type="project" value="UniProtKB-SubCell"/>
</dbReference>
<dbReference type="Pfam" id="PF01124">
    <property type="entry name" value="MAPEG"/>
    <property type="match status" value="1"/>
</dbReference>